<evidence type="ECO:0000256" key="7">
    <source>
        <dbReference type="ARBA" id="ARBA00023125"/>
    </source>
</evidence>
<dbReference type="InterPro" id="IPR041643">
    <property type="entry name" value="Znf_ZIC"/>
</dbReference>
<dbReference type="PANTHER" id="PTHR45718">
    <property type="entry name" value="TRANSCRIPTIONAL ACTIVATOR CUBITUS INTERRUPTUS"/>
    <property type="match status" value="1"/>
</dbReference>
<feature type="domain" description="C2H2-type" evidence="11">
    <location>
        <begin position="303"/>
        <end position="330"/>
    </location>
</feature>
<comment type="similarity">
    <text evidence="2">Belongs to the GLI C2H2-type zinc-finger protein family.</text>
</comment>
<dbReference type="InterPro" id="IPR013087">
    <property type="entry name" value="Znf_C2H2_type"/>
</dbReference>
<evidence type="ECO:0000256" key="3">
    <source>
        <dbReference type="ARBA" id="ARBA00022723"/>
    </source>
</evidence>
<dbReference type="AlphaFoldDB" id="A0A834R5L9"/>
<dbReference type="FunFam" id="3.30.160.60:FF:001330">
    <property type="entry name" value="Zinc finger protein ZIC 4"/>
    <property type="match status" value="1"/>
</dbReference>
<name>A0A834R5L9_SARSC</name>
<evidence type="ECO:0000256" key="9">
    <source>
        <dbReference type="PROSITE-ProRule" id="PRU00042"/>
    </source>
</evidence>
<dbReference type="EnsemblMetazoa" id="SSS_6939s_mrna">
    <property type="protein sequence ID" value="KAF7490960.1"/>
    <property type="gene ID" value="SSS_6939"/>
</dbReference>
<organism evidence="12">
    <name type="scientific">Sarcoptes scabiei</name>
    <name type="common">Itch mite</name>
    <name type="synonym">Acarus scabiei</name>
    <dbReference type="NCBI Taxonomy" id="52283"/>
    <lineage>
        <taxon>Eukaryota</taxon>
        <taxon>Metazoa</taxon>
        <taxon>Ecdysozoa</taxon>
        <taxon>Arthropoda</taxon>
        <taxon>Chelicerata</taxon>
        <taxon>Arachnida</taxon>
        <taxon>Acari</taxon>
        <taxon>Acariformes</taxon>
        <taxon>Sarcoptiformes</taxon>
        <taxon>Astigmata</taxon>
        <taxon>Psoroptidia</taxon>
        <taxon>Sarcoptoidea</taxon>
        <taxon>Sarcoptidae</taxon>
        <taxon>Sarcoptinae</taxon>
        <taxon>Sarcoptes</taxon>
    </lineage>
</organism>
<dbReference type="SMART" id="SM00355">
    <property type="entry name" value="ZnF_C2H2"/>
    <property type="match status" value="5"/>
</dbReference>
<feature type="compositionally biased region" description="Basic residues" evidence="10">
    <location>
        <begin position="571"/>
        <end position="593"/>
    </location>
</feature>
<dbReference type="InterPro" id="IPR056436">
    <property type="entry name" value="Znf-C2H2_ZIC1-5/GLI1-3-like"/>
</dbReference>
<keyword evidence="8" id="KW-0539">Nucleus</keyword>
<dbReference type="PROSITE" id="PS50157">
    <property type="entry name" value="ZINC_FINGER_C2H2_2"/>
    <property type="match status" value="4"/>
</dbReference>
<feature type="region of interest" description="Disordered" evidence="10">
    <location>
        <begin position="83"/>
        <end position="211"/>
    </location>
</feature>
<evidence type="ECO:0000256" key="10">
    <source>
        <dbReference type="SAM" id="MobiDB-lite"/>
    </source>
</evidence>
<feature type="compositionally biased region" description="Polar residues" evidence="10">
    <location>
        <begin position="507"/>
        <end position="523"/>
    </location>
</feature>
<keyword evidence="3" id="KW-0479">Metal-binding</keyword>
<accession>A0A834R5L9</accession>
<reference evidence="12" key="2">
    <citation type="submission" date="2020-01" db="EMBL/GenBank/DDBJ databases">
        <authorList>
            <person name="Korhonen P.K.K."/>
            <person name="Guangxu M.G."/>
            <person name="Wang T.W."/>
            <person name="Stroehlein A.J.S."/>
            <person name="Young N.D."/>
            <person name="Ang C.-S.A."/>
            <person name="Fernando D.W.F."/>
            <person name="Lu H.L."/>
            <person name="Taylor S.T."/>
            <person name="Ehtesham M.E.M."/>
            <person name="Najaraj S.H.N."/>
            <person name="Harsha G.H.G."/>
            <person name="Madugundu A.M."/>
            <person name="Renuse S.R."/>
            <person name="Holt D.H."/>
            <person name="Pandey A.P."/>
            <person name="Papenfuss A.P."/>
            <person name="Gasser R.B.G."/>
            <person name="Fischer K.F."/>
        </authorList>
    </citation>
    <scope>NUCLEOTIDE SEQUENCE</scope>
    <source>
        <strain evidence="12">SSS_KF_BRIS2020</strain>
    </source>
</reference>
<comment type="subcellular location">
    <subcellularLocation>
        <location evidence="1">Nucleus</location>
    </subcellularLocation>
</comment>
<dbReference type="Gene3D" id="3.30.160.60">
    <property type="entry name" value="Classic Zinc Finger"/>
    <property type="match status" value="4"/>
</dbReference>
<evidence type="ECO:0000313" key="13">
    <source>
        <dbReference type="EnsemblMetazoa" id="KAF7490960.1"/>
    </source>
</evidence>
<keyword evidence="14" id="KW-1185">Reference proteome</keyword>
<sequence>MLNHFVDNITSSTQLKLSPNTPSPGADLIGPNGTIMTGNGPISPPFRRSHITNGNASGGFGLPHHVANYLPRNFSIKREHSPETIPIGSMSSFSSSNISNEPSTPHSIGSIFSSPSSTNANSHSSEENAIIFPSSSFDGNHLGHSTHQSSATHPNSSHVQSQLRLATTNQHHSQLHSSHHQQASLGTSLVSSSTSTSIPGSTMYSRSNESSSAINFNSSNMSGNHYGSLQTMNPMRQSAALFRYMCQNSPPIKQDLVCLWVEPANLSKRPCNKTFSSMSEIVSHISVEHVGGPECSNHTCFWVECSRNGRPFKAKYKLVNHIRVHTGEKPFPCPFHGCGKVFARSENLKIHKRTHTGEKPFKCEYQGCDRRFANSSDRKKHSHVHTSDKPYNCKIKGCDKSYTHPSSLRKHMKVHDKSISPTSMMMMNNSGGGGDQASIASNSGSGYESDGNSRATSTATSSPPVIINLNNANVNSNTNNSHSNGFPGAHNFPINRNSSSSHHLSSTVNNHPHSASPLVQQPFFTGSYPHHSFAPPNHPHVSHPSSNFAAMAPSSMLSSLSSSNTVLGHNPHPHTPHSHHHHHHSNHPHHLHHPSAAHYTEWYMSQTASSMPSSNESSSLNHHGPISAFHHHHPHHHHHHSTPLSQAIGF</sequence>
<dbReference type="GO" id="GO:0000981">
    <property type="term" value="F:DNA-binding transcription factor activity, RNA polymerase II-specific"/>
    <property type="evidence" value="ECO:0007669"/>
    <property type="project" value="TreeGrafter"/>
</dbReference>
<protein>
    <submittedName>
        <fullName evidence="12">Zinc finger protein ZIC 4</fullName>
    </submittedName>
</protein>
<dbReference type="Pfam" id="PF18366">
    <property type="entry name" value="zf_ZIC"/>
    <property type="match status" value="1"/>
</dbReference>
<feature type="region of interest" description="Disordered" evidence="10">
    <location>
        <begin position="610"/>
        <end position="650"/>
    </location>
</feature>
<keyword evidence="5 9" id="KW-0863">Zinc-finger</keyword>
<proteinExistence type="inferred from homology"/>
<keyword evidence="7" id="KW-0238">DNA-binding</keyword>
<keyword evidence="6" id="KW-0862">Zinc</keyword>
<evidence type="ECO:0000256" key="6">
    <source>
        <dbReference type="ARBA" id="ARBA00022833"/>
    </source>
</evidence>
<feature type="domain" description="C2H2-type" evidence="11">
    <location>
        <begin position="361"/>
        <end position="390"/>
    </location>
</feature>
<feature type="region of interest" description="Disordered" evidence="10">
    <location>
        <begin position="559"/>
        <end position="593"/>
    </location>
</feature>
<dbReference type="Pfam" id="PF23561">
    <property type="entry name" value="zf-C2H2_15"/>
    <property type="match status" value="1"/>
</dbReference>
<feature type="compositionally biased region" description="Basic residues" evidence="10">
    <location>
        <begin position="629"/>
        <end position="641"/>
    </location>
</feature>
<evidence type="ECO:0000256" key="5">
    <source>
        <dbReference type="ARBA" id="ARBA00022771"/>
    </source>
</evidence>
<dbReference type="GO" id="GO:0008270">
    <property type="term" value="F:zinc ion binding"/>
    <property type="evidence" value="ECO:0007669"/>
    <property type="project" value="UniProtKB-KW"/>
</dbReference>
<feature type="domain" description="C2H2-type" evidence="11">
    <location>
        <begin position="331"/>
        <end position="360"/>
    </location>
</feature>
<feature type="compositionally biased region" description="Low complexity" evidence="10">
    <location>
        <begin position="89"/>
        <end position="123"/>
    </location>
</feature>
<dbReference type="OrthoDB" id="3214149at2759"/>
<dbReference type="Pfam" id="PF00096">
    <property type="entry name" value="zf-C2H2"/>
    <property type="match status" value="2"/>
</dbReference>
<gene>
    <name evidence="12" type="ORF">SSS_6939</name>
</gene>
<keyword evidence="4" id="KW-0677">Repeat</keyword>
<dbReference type="GO" id="GO:0005634">
    <property type="term" value="C:nucleus"/>
    <property type="evidence" value="ECO:0007669"/>
    <property type="project" value="UniProtKB-SubCell"/>
</dbReference>
<feature type="domain" description="C2H2-type" evidence="11">
    <location>
        <begin position="391"/>
        <end position="415"/>
    </location>
</feature>
<feature type="region of interest" description="Disordered" evidence="10">
    <location>
        <begin position="421"/>
        <end position="523"/>
    </location>
</feature>
<evidence type="ECO:0000256" key="4">
    <source>
        <dbReference type="ARBA" id="ARBA00022737"/>
    </source>
</evidence>
<feature type="compositionally biased region" description="Low complexity" evidence="10">
    <location>
        <begin position="610"/>
        <end position="619"/>
    </location>
</feature>
<dbReference type="PANTHER" id="PTHR45718:SF8">
    <property type="entry name" value="GLIS FAMILY ZINC FINGER 2"/>
    <property type="match status" value="1"/>
</dbReference>
<evidence type="ECO:0000256" key="1">
    <source>
        <dbReference type="ARBA" id="ARBA00004123"/>
    </source>
</evidence>
<dbReference type="InterPro" id="IPR036236">
    <property type="entry name" value="Znf_C2H2_sf"/>
</dbReference>
<evidence type="ECO:0000313" key="14">
    <source>
        <dbReference type="Proteomes" id="UP000070412"/>
    </source>
</evidence>
<evidence type="ECO:0000256" key="2">
    <source>
        <dbReference type="ARBA" id="ARBA00010831"/>
    </source>
</evidence>
<feature type="compositionally biased region" description="Polar residues" evidence="10">
    <location>
        <begin position="133"/>
        <end position="169"/>
    </location>
</feature>
<dbReference type="SUPFAM" id="SSF57667">
    <property type="entry name" value="beta-beta-alpha zinc fingers"/>
    <property type="match status" value="2"/>
</dbReference>
<dbReference type="PROSITE" id="PS00028">
    <property type="entry name" value="ZINC_FINGER_C2H2_1"/>
    <property type="match status" value="3"/>
</dbReference>
<reference evidence="14" key="1">
    <citation type="journal article" date="2020" name="PLoS Negl. Trop. Dis.">
        <title>High-quality nuclear genome for Sarcoptes scabiei-A critical resource for a neglected parasite.</title>
        <authorList>
            <person name="Korhonen P.K."/>
            <person name="Gasser R.B."/>
            <person name="Ma G."/>
            <person name="Wang T."/>
            <person name="Stroehlein A.J."/>
            <person name="Young N.D."/>
            <person name="Ang C.S."/>
            <person name="Fernando D.D."/>
            <person name="Lu H.C."/>
            <person name="Taylor S."/>
            <person name="Reynolds S.L."/>
            <person name="Mofiz E."/>
            <person name="Najaraj S.H."/>
            <person name="Gowda H."/>
            <person name="Madugundu A."/>
            <person name="Renuse S."/>
            <person name="Holt D."/>
            <person name="Pandey A."/>
            <person name="Papenfuss A.T."/>
            <person name="Fischer K."/>
        </authorList>
    </citation>
    <scope>NUCLEOTIDE SEQUENCE [LARGE SCALE GENOMIC DNA]</scope>
</reference>
<evidence type="ECO:0000313" key="12">
    <source>
        <dbReference type="EMBL" id="KAF7490960.1"/>
    </source>
</evidence>
<dbReference type="FunFam" id="3.30.160.60:FF:000039">
    <property type="entry name" value="Zinc finger protein ZIC 1"/>
    <property type="match status" value="1"/>
</dbReference>
<evidence type="ECO:0000259" key="11">
    <source>
        <dbReference type="PROSITE" id="PS50157"/>
    </source>
</evidence>
<dbReference type="GO" id="GO:0000978">
    <property type="term" value="F:RNA polymerase II cis-regulatory region sequence-specific DNA binding"/>
    <property type="evidence" value="ECO:0007669"/>
    <property type="project" value="TreeGrafter"/>
</dbReference>
<reference evidence="13" key="3">
    <citation type="submission" date="2022-06" db="UniProtKB">
        <authorList>
            <consortium name="EnsemblMetazoa"/>
        </authorList>
    </citation>
    <scope>IDENTIFICATION</scope>
</reference>
<feature type="compositionally biased region" description="Low complexity" evidence="10">
    <location>
        <begin position="455"/>
        <end position="484"/>
    </location>
</feature>
<feature type="compositionally biased region" description="Low complexity" evidence="10">
    <location>
        <begin position="180"/>
        <end position="202"/>
    </location>
</feature>
<dbReference type="FunFam" id="3.30.160.60:FF:000041">
    <property type="entry name" value="Zinc finger protein ZIC 1"/>
    <property type="match status" value="1"/>
</dbReference>
<evidence type="ECO:0000256" key="8">
    <source>
        <dbReference type="ARBA" id="ARBA00023242"/>
    </source>
</evidence>
<dbReference type="Proteomes" id="UP000070412">
    <property type="component" value="Unassembled WGS sequence"/>
</dbReference>
<feature type="compositionally biased region" description="Polar residues" evidence="10">
    <location>
        <begin position="438"/>
        <end position="454"/>
    </location>
</feature>
<dbReference type="FunFam" id="3.30.160.60:FF:000035">
    <property type="entry name" value="Zinc finger protein ZIC 1"/>
    <property type="match status" value="1"/>
</dbReference>
<dbReference type="InterPro" id="IPR043359">
    <property type="entry name" value="GLI-like"/>
</dbReference>
<dbReference type="EMBL" id="WVUK01000062">
    <property type="protein sequence ID" value="KAF7490960.1"/>
    <property type="molecule type" value="Genomic_DNA"/>
</dbReference>